<keyword evidence="2" id="KW-1185">Reference proteome</keyword>
<name>F2J642_POLGS</name>
<dbReference type="Pfam" id="PF07030">
    <property type="entry name" value="Phage_Mu_Gp36"/>
    <property type="match status" value="1"/>
</dbReference>
<dbReference type="RefSeq" id="WP_013654715.1">
    <property type="nucleotide sequence ID" value="NC_015259.1"/>
</dbReference>
<accession>F2J642</accession>
<dbReference type="OrthoDB" id="9812088at2"/>
<dbReference type="KEGG" id="pgv:SL003B_3986"/>
<dbReference type="STRING" id="991905.SL003B_3986"/>
<protein>
    <submittedName>
        <fullName evidence="1">Hypothetical phage protein</fullName>
    </submittedName>
</protein>
<organism evidence="1 2">
    <name type="scientific">Polymorphum gilvum (strain LMG 25793 / CGMCC 1.9160 / SL003B-26A1)</name>
    <dbReference type="NCBI Taxonomy" id="991905"/>
    <lineage>
        <taxon>Bacteria</taxon>
        <taxon>Pseudomonadati</taxon>
        <taxon>Pseudomonadota</taxon>
        <taxon>Alphaproteobacteria</taxon>
        <taxon>Rhodobacterales</taxon>
        <taxon>Paracoccaceae</taxon>
        <taxon>Polymorphum</taxon>
    </lineage>
</organism>
<gene>
    <name evidence="1" type="ordered locus">SL003B_3986</name>
</gene>
<evidence type="ECO:0000313" key="1">
    <source>
        <dbReference type="EMBL" id="ADZ72405.1"/>
    </source>
</evidence>
<dbReference type="HOGENOM" id="CLU_112375_1_1_5"/>
<reference evidence="1 2" key="1">
    <citation type="journal article" date="2011" name="J. Bacteriol.">
        <title>Complete genome sequence of Polymorphum gilvum SL003B-26A1T, a crude oil-degrading bacterium from oil-polluted saline soil.</title>
        <authorList>
            <person name="Li S.G."/>
            <person name="Tang Y.Q."/>
            <person name="Nie Y."/>
            <person name="Cai M."/>
            <person name="Wu X.L."/>
        </authorList>
    </citation>
    <scope>NUCLEOTIDE SEQUENCE [LARGE SCALE GENOMIC DNA]</scope>
    <source>
        <strain evidence="2">LMG 25793 / CGMCC 1.9160 / SL003B-26A1</strain>
    </source>
</reference>
<dbReference type="eggNOG" id="COG4387">
    <property type="taxonomic scope" value="Bacteria"/>
</dbReference>
<dbReference type="PATRIC" id="fig|991905.3.peg.4109"/>
<dbReference type="EMBL" id="CP002568">
    <property type="protein sequence ID" value="ADZ72405.1"/>
    <property type="molecule type" value="Genomic_DNA"/>
</dbReference>
<sequence length="138" mass="14723">MAYAGKTDIETIWGADFLADLLPEDVDPADAVATALAFASAEIDAHLSARYELPLADLPQILIAPAVNIAVYLLANRHASLTTTIEERYRQAVDLLKRIAEGKAGLGRSEPAIVIDGAASESGAAFFSEARLFGRRQP</sequence>
<dbReference type="Proteomes" id="UP000008130">
    <property type="component" value="Chromosome"/>
</dbReference>
<dbReference type="InterPro" id="IPR009752">
    <property type="entry name" value="Phage_Mu_GpJ"/>
</dbReference>
<evidence type="ECO:0000313" key="2">
    <source>
        <dbReference type="Proteomes" id="UP000008130"/>
    </source>
</evidence>
<proteinExistence type="predicted"/>
<dbReference type="AlphaFoldDB" id="F2J642"/>